<evidence type="ECO:0000256" key="1">
    <source>
        <dbReference type="SAM" id="MobiDB-lite"/>
    </source>
</evidence>
<gene>
    <name evidence="2" type="ORF">SAMN04488535_1163</name>
</gene>
<dbReference type="EMBL" id="LT629700">
    <property type="protein sequence ID" value="SDL89669.1"/>
    <property type="molecule type" value="Genomic_DNA"/>
</dbReference>
<evidence type="ECO:0000313" key="2">
    <source>
        <dbReference type="EMBL" id="SDL89669.1"/>
    </source>
</evidence>
<protein>
    <submittedName>
        <fullName evidence="2">Uncharacterized protein</fullName>
    </submittedName>
</protein>
<accession>A0A1G9NTF2</accession>
<organism evidence="2 3">
    <name type="scientific">Corynebacterium mycetoides</name>
    <dbReference type="NCBI Taxonomy" id="38302"/>
    <lineage>
        <taxon>Bacteria</taxon>
        <taxon>Bacillati</taxon>
        <taxon>Actinomycetota</taxon>
        <taxon>Actinomycetes</taxon>
        <taxon>Mycobacteriales</taxon>
        <taxon>Corynebacteriaceae</taxon>
        <taxon>Corynebacterium</taxon>
    </lineage>
</organism>
<name>A0A1G9NTF2_9CORY</name>
<proteinExistence type="predicted"/>
<dbReference type="Proteomes" id="UP000199350">
    <property type="component" value="Chromosome I"/>
</dbReference>
<feature type="compositionally biased region" description="Acidic residues" evidence="1">
    <location>
        <begin position="19"/>
        <end position="37"/>
    </location>
</feature>
<sequence length="37" mass="3986">MTEKNSPTNEDSINNLTDPDADGEFQEAVSDDDAGDK</sequence>
<reference evidence="3" key="1">
    <citation type="submission" date="2016-10" db="EMBL/GenBank/DDBJ databases">
        <authorList>
            <person name="Varghese N."/>
            <person name="Submissions S."/>
        </authorList>
    </citation>
    <scope>NUCLEOTIDE SEQUENCE [LARGE SCALE GENOMIC DNA]</scope>
    <source>
        <strain evidence="3">DSM 20632</strain>
    </source>
</reference>
<feature type="region of interest" description="Disordered" evidence="1">
    <location>
        <begin position="1"/>
        <end position="37"/>
    </location>
</feature>
<feature type="compositionally biased region" description="Polar residues" evidence="1">
    <location>
        <begin position="1"/>
        <end position="17"/>
    </location>
</feature>
<dbReference type="STRING" id="38302.SAMN04488535_1163"/>
<evidence type="ECO:0000313" key="3">
    <source>
        <dbReference type="Proteomes" id="UP000199350"/>
    </source>
</evidence>
<dbReference type="AlphaFoldDB" id="A0A1G9NTF2"/>
<keyword evidence="3" id="KW-1185">Reference proteome</keyword>